<dbReference type="Pfam" id="PF13473">
    <property type="entry name" value="Cupredoxin_1"/>
    <property type="match status" value="1"/>
</dbReference>
<name>A0ABQ6CX44_9HYPH</name>
<dbReference type="SUPFAM" id="SSF49503">
    <property type="entry name" value="Cupredoxins"/>
    <property type="match status" value="1"/>
</dbReference>
<protein>
    <recommendedName>
        <fullName evidence="1">EfeO-type cupredoxin-like domain-containing protein</fullName>
    </recommendedName>
</protein>
<dbReference type="InterPro" id="IPR035668">
    <property type="entry name" value="Amicyanin"/>
</dbReference>
<dbReference type="InterPro" id="IPR052721">
    <property type="entry name" value="ET_Amicyanin"/>
</dbReference>
<keyword evidence="3" id="KW-1185">Reference proteome</keyword>
<dbReference type="EMBL" id="BSPC01000069">
    <property type="protein sequence ID" value="GLS23249.1"/>
    <property type="molecule type" value="Genomic_DNA"/>
</dbReference>
<evidence type="ECO:0000313" key="2">
    <source>
        <dbReference type="EMBL" id="GLS23249.1"/>
    </source>
</evidence>
<comment type="caution">
    <text evidence="2">The sequence shown here is derived from an EMBL/GenBank/DDBJ whole genome shotgun (WGS) entry which is preliminary data.</text>
</comment>
<dbReference type="PANTHER" id="PTHR36507:SF1">
    <property type="entry name" value="BLL1555 PROTEIN"/>
    <property type="match status" value="1"/>
</dbReference>
<gene>
    <name evidence="2" type="ORF">GCM10007874_62690</name>
</gene>
<proteinExistence type="predicted"/>
<dbReference type="Gene3D" id="2.60.40.420">
    <property type="entry name" value="Cupredoxins - blue copper proteins"/>
    <property type="match status" value="1"/>
</dbReference>
<dbReference type="CDD" id="cd13921">
    <property type="entry name" value="Amicyanin"/>
    <property type="match status" value="1"/>
</dbReference>
<organism evidence="2 3">
    <name type="scientific">Labrys miyagiensis</name>
    <dbReference type="NCBI Taxonomy" id="346912"/>
    <lineage>
        <taxon>Bacteria</taxon>
        <taxon>Pseudomonadati</taxon>
        <taxon>Pseudomonadota</taxon>
        <taxon>Alphaproteobacteria</taxon>
        <taxon>Hyphomicrobiales</taxon>
        <taxon>Xanthobacteraceae</taxon>
        <taxon>Labrys</taxon>
    </lineage>
</organism>
<feature type="domain" description="EfeO-type cupredoxin-like" evidence="1">
    <location>
        <begin position="42"/>
        <end position="129"/>
    </location>
</feature>
<dbReference type="PANTHER" id="PTHR36507">
    <property type="entry name" value="BLL1555 PROTEIN"/>
    <property type="match status" value="1"/>
</dbReference>
<dbReference type="Proteomes" id="UP001156882">
    <property type="component" value="Unassembled WGS sequence"/>
</dbReference>
<sequence length="134" mass="14499">MTSPAHPLRRRIGVLALHLGLLALPVLTGWQAPACAADAQSASAKPAVAQAMVVIDNFTFSPQELTVPPGTTVTWVNHDDIPHTVTEENKAFRSKALDTDDKFSFTFNTPGDFSYFCSLHPHMTGKITVKPDPS</sequence>
<dbReference type="RefSeq" id="WP_284316165.1">
    <property type="nucleotide sequence ID" value="NZ_BSPC01000069.1"/>
</dbReference>
<reference evidence="3" key="1">
    <citation type="journal article" date="2019" name="Int. J. Syst. Evol. Microbiol.">
        <title>The Global Catalogue of Microorganisms (GCM) 10K type strain sequencing project: providing services to taxonomists for standard genome sequencing and annotation.</title>
        <authorList>
            <consortium name="The Broad Institute Genomics Platform"/>
            <consortium name="The Broad Institute Genome Sequencing Center for Infectious Disease"/>
            <person name="Wu L."/>
            <person name="Ma J."/>
        </authorList>
    </citation>
    <scope>NUCLEOTIDE SEQUENCE [LARGE SCALE GENOMIC DNA]</scope>
    <source>
        <strain evidence="3">NBRC 101365</strain>
    </source>
</reference>
<accession>A0ABQ6CX44</accession>
<dbReference type="InterPro" id="IPR028096">
    <property type="entry name" value="EfeO_Cupredoxin"/>
</dbReference>
<dbReference type="InterPro" id="IPR008972">
    <property type="entry name" value="Cupredoxin"/>
</dbReference>
<evidence type="ECO:0000313" key="3">
    <source>
        <dbReference type="Proteomes" id="UP001156882"/>
    </source>
</evidence>
<evidence type="ECO:0000259" key="1">
    <source>
        <dbReference type="Pfam" id="PF13473"/>
    </source>
</evidence>